<dbReference type="EMBL" id="DS547105">
    <property type="protein sequence ID" value="EDR07285.1"/>
    <property type="molecule type" value="Genomic_DNA"/>
</dbReference>
<accession>B0DDV9</accession>
<keyword evidence="3" id="KW-1185">Reference proteome</keyword>
<organism evidence="3">
    <name type="scientific">Laccaria bicolor (strain S238N-H82 / ATCC MYA-4686)</name>
    <name type="common">Bicoloured deceiver</name>
    <name type="synonym">Laccaria laccata var. bicolor</name>
    <dbReference type="NCBI Taxonomy" id="486041"/>
    <lineage>
        <taxon>Eukaryota</taxon>
        <taxon>Fungi</taxon>
        <taxon>Dikarya</taxon>
        <taxon>Basidiomycota</taxon>
        <taxon>Agaricomycotina</taxon>
        <taxon>Agaricomycetes</taxon>
        <taxon>Agaricomycetidae</taxon>
        <taxon>Agaricales</taxon>
        <taxon>Agaricineae</taxon>
        <taxon>Hydnangiaceae</taxon>
        <taxon>Laccaria</taxon>
    </lineage>
</organism>
<dbReference type="InParanoid" id="B0DDV9"/>
<name>B0DDV9_LACBS</name>
<gene>
    <name evidence="2" type="ORF">LACBIDRAFT_328141</name>
</gene>
<evidence type="ECO:0000313" key="3">
    <source>
        <dbReference type="Proteomes" id="UP000001194"/>
    </source>
</evidence>
<dbReference type="HOGENOM" id="CLU_880192_0_0_1"/>
<evidence type="ECO:0000256" key="1">
    <source>
        <dbReference type="SAM" id="MobiDB-lite"/>
    </source>
</evidence>
<dbReference type="RefSeq" id="XP_001882216.1">
    <property type="nucleotide sequence ID" value="XM_001882181.1"/>
</dbReference>
<feature type="region of interest" description="Disordered" evidence="1">
    <location>
        <begin position="49"/>
        <end position="76"/>
    </location>
</feature>
<dbReference type="Proteomes" id="UP000001194">
    <property type="component" value="Unassembled WGS sequence"/>
</dbReference>
<dbReference type="KEGG" id="lbc:LACBIDRAFT_328141"/>
<feature type="compositionally biased region" description="Basic and acidic residues" evidence="1">
    <location>
        <begin position="52"/>
        <end position="76"/>
    </location>
</feature>
<protein>
    <submittedName>
        <fullName evidence="2">Predicted protein</fullName>
    </submittedName>
</protein>
<dbReference type="AlphaFoldDB" id="B0DDV9"/>
<dbReference type="GeneID" id="6077681"/>
<sequence length="316" mass="34768">MFIRAVVEKEYKDWDSLIDCVWHHRSLCLECKGGKGAIKPFSIKITYTSRPARRESSSKKDSKKAPDAGLKGKDGDAPVKEHELLRQLEKCHMCAACGRPCYILSNGDHHQYTVQEMLTWVFLLSRHQAVLERPLEELKLEDVPMHQKKKAATMAATPAPPAVDLSMQMMNMMGTFMASLAGNMAMGQVPNQLPMTPACQPLAAVPNTVPITPTPPTPAAGAPSTATTAPAGEEALYNPDLETWMCGLDDHTVHGSLKLNYNQHTPALRAEGILQLSDLYNLCDVENNVIVLHDLSGGSLNYGTAKRLLVYVEEDY</sequence>
<proteinExistence type="predicted"/>
<evidence type="ECO:0000313" key="2">
    <source>
        <dbReference type="EMBL" id="EDR07285.1"/>
    </source>
</evidence>
<reference evidence="2 3" key="1">
    <citation type="journal article" date="2008" name="Nature">
        <title>The genome of Laccaria bicolor provides insights into mycorrhizal symbiosis.</title>
        <authorList>
            <person name="Martin F."/>
            <person name="Aerts A."/>
            <person name="Ahren D."/>
            <person name="Brun A."/>
            <person name="Danchin E.G.J."/>
            <person name="Duchaussoy F."/>
            <person name="Gibon J."/>
            <person name="Kohler A."/>
            <person name="Lindquist E."/>
            <person name="Pereda V."/>
            <person name="Salamov A."/>
            <person name="Shapiro H.J."/>
            <person name="Wuyts J."/>
            <person name="Blaudez D."/>
            <person name="Buee M."/>
            <person name="Brokstein P."/>
            <person name="Canbaeck B."/>
            <person name="Cohen D."/>
            <person name="Courty P.E."/>
            <person name="Coutinho P.M."/>
            <person name="Delaruelle C."/>
            <person name="Detter J.C."/>
            <person name="Deveau A."/>
            <person name="DiFazio S."/>
            <person name="Duplessis S."/>
            <person name="Fraissinet-Tachet L."/>
            <person name="Lucic E."/>
            <person name="Frey-Klett P."/>
            <person name="Fourrey C."/>
            <person name="Feussner I."/>
            <person name="Gay G."/>
            <person name="Grimwood J."/>
            <person name="Hoegger P.J."/>
            <person name="Jain P."/>
            <person name="Kilaru S."/>
            <person name="Labbe J."/>
            <person name="Lin Y.C."/>
            <person name="Legue V."/>
            <person name="Le Tacon F."/>
            <person name="Marmeisse R."/>
            <person name="Melayah D."/>
            <person name="Montanini B."/>
            <person name="Muratet M."/>
            <person name="Nehls U."/>
            <person name="Niculita-Hirzel H."/>
            <person name="Oudot-Le Secq M.P."/>
            <person name="Peter M."/>
            <person name="Quesneville H."/>
            <person name="Rajashekar B."/>
            <person name="Reich M."/>
            <person name="Rouhier N."/>
            <person name="Schmutz J."/>
            <person name="Yin T."/>
            <person name="Chalot M."/>
            <person name="Henrissat B."/>
            <person name="Kuees U."/>
            <person name="Lucas S."/>
            <person name="Van de Peer Y."/>
            <person name="Podila G.K."/>
            <person name="Polle A."/>
            <person name="Pukkila P.J."/>
            <person name="Richardson P.M."/>
            <person name="Rouze P."/>
            <person name="Sanders I.R."/>
            <person name="Stajich J.E."/>
            <person name="Tunlid A."/>
            <person name="Tuskan G."/>
            <person name="Grigoriev I.V."/>
        </authorList>
    </citation>
    <scope>NUCLEOTIDE SEQUENCE [LARGE SCALE GENOMIC DNA]</scope>
    <source>
        <strain evidence="3">S238N-H82 / ATCC MYA-4686</strain>
    </source>
</reference>
<dbReference type="OrthoDB" id="3027237at2759"/>